<evidence type="ECO:0000313" key="2">
    <source>
        <dbReference type="Proteomes" id="UP000324800"/>
    </source>
</evidence>
<dbReference type="Proteomes" id="UP000324800">
    <property type="component" value="Unassembled WGS sequence"/>
</dbReference>
<sequence length="167" mass="19460">MMHAKASDIASKRKKMKMKLSDEFFVLQEIAAGDFLPVDSQVRRILELIKEKHIQNATEKYLGEKIGCTKRMVDKERNWHAYLVDRCQDELVIREESPRTAQRMQFMLKFELIQSLYHFGKLDYLDHLLVHLVETPFLAIVAICHKCGSQSTCCDVLKQLKIGLLLH</sequence>
<evidence type="ECO:0000313" key="1">
    <source>
        <dbReference type="EMBL" id="KAA6372301.1"/>
    </source>
</evidence>
<name>A0A5J4UQL3_9EUKA</name>
<protein>
    <submittedName>
        <fullName evidence="1">Uncharacterized protein</fullName>
    </submittedName>
</protein>
<proteinExistence type="predicted"/>
<dbReference type="EMBL" id="SNRW01013704">
    <property type="protein sequence ID" value="KAA6372301.1"/>
    <property type="molecule type" value="Genomic_DNA"/>
</dbReference>
<gene>
    <name evidence="1" type="ORF">EZS28_032172</name>
</gene>
<accession>A0A5J4UQL3</accession>
<dbReference type="AlphaFoldDB" id="A0A5J4UQL3"/>
<reference evidence="1 2" key="1">
    <citation type="submission" date="2019-03" db="EMBL/GenBank/DDBJ databases">
        <title>Single cell metagenomics reveals metabolic interactions within the superorganism composed of flagellate Streblomastix strix and complex community of Bacteroidetes bacteria on its surface.</title>
        <authorList>
            <person name="Treitli S.C."/>
            <person name="Kolisko M."/>
            <person name="Husnik F."/>
            <person name="Keeling P."/>
            <person name="Hampl V."/>
        </authorList>
    </citation>
    <scope>NUCLEOTIDE SEQUENCE [LARGE SCALE GENOMIC DNA]</scope>
    <source>
        <strain evidence="1">ST1C</strain>
    </source>
</reference>
<comment type="caution">
    <text evidence="1">The sequence shown here is derived from an EMBL/GenBank/DDBJ whole genome shotgun (WGS) entry which is preliminary data.</text>
</comment>
<organism evidence="1 2">
    <name type="scientific">Streblomastix strix</name>
    <dbReference type="NCBI Taxonomy" id="222440"/>
    <lineage>
        <taxon>Eukaryota</taxon>
        <taxon>Metamonada</taxon>
        <taxon>Preaxostyla</taxon>
        <taxon>Oxymonadida</taxon>
        <taxon>Streblomastigidae</taxon>
        <taxon>Streblomastix</taxon>
    </lineage>
</organism>